<gene>
    <name evidence="3" type="ORF">EP867_14525</name>
</gene>
<dbReference type="OrthoDB" id="7812516at2"/>
<dbReference type="Pfam" id="PF02195">
    <property type="entry name" value="ParB_N"/>
    <property type="match status" value="1"/>
</dbReference>
<keyword evidence="4" id="KW-1185">Reference proteome</keyword>
<organism evidence="3 4">
    <name type="scientific">Falsigemmobacter intermedius</name>
    <dbReference type="NCBI Taxonomy" id="1553448"/>
    <lineage>
        <taxon>Bacteria</taxon>
        <taxon>Pseudomonadati</taxon>
        <taxon>Pseudomonadota</taxon>
        <taxon>Alphaproteobacteria</taxon>
        <taxon>Rhodobacterales</taxon>
        <taxon>Paracoccaceae</taxon>
        <taxon>Falsigemmobacter</taxon>
    </lineage>
</organism>
<evidence type="ECO:0000313" key="4">
    <source>
        <dbReference type="Proteomes" id="UP000287168"/>
    </source>
</evidence>
<dbReference type="AlphaFoldDB" id="A0A3S3UZM8"/>
<dbReference type="Gene3D" id="3.90.1530.30">
    <property type="match status" value="1"/>
</dbReference>
<dbReference type="GO" id="GO:0007059">
    <property type="term" value="P:chromosome segregation"/>
    <property type="evidence" value="ECO:0007669"/>
    <property type="project" value="TreeGrafter"/>
</dbReference>
<dbReference type="Proteomes" id="UP000287168">
    <property type="component" value="Unassembled WGS sequence"/>
</dbReference>
<evidence type="ECO:0000256" key="1">
    <source>
        <dbReference type="SAM" id="MobiDB-lite"/>
    </source>
</evidence>
<feature type="region of interest" description="Disordered" evidence="1">
    <location>
        <begin position="271"/>
        <end position="290"/>
    </location>
</feature>
<proteinExistence type="predicted"/>
<dbReference type="SUPFAM" id="SSF110849">
    <property type="entry name" value="ParB/Sulfiredoxin"/>
    <property type="match status" value="1"/>
</dbReference>
<reference evidence="3 4" key="1">
    <citation type="journal article" date="2015" name="Int. J. Syst. Evol. Microbiol.">
        <title>Gemmobacter intermedius sp. nov., isolated from a white stork (Ciconia ciconia).</title>
        <authorList>
            <person name="Kampfer P."/>
            <person name="Jerzak L."/>
            <person name="Wilharm G."/>
            <person name="Golke J."/>
            <person name="Busse H.J."/>
            <person name="Glaeser S.P."/>
        </authorList>
    </citation>
    <scope>NUCLEOTIDE SEQUENCE [LARGE SCALE GENOMIC DNA]</scope>
    <source>
        <strain evidence="3 4">119/4</strain>
    </source>
</reference>
<dbReference type="EMBL" id="SBLC01000025">
    <property type="protein sequence ID" value="RWY39182.1"/>
    <property type="molecule type" value="Genomic_DNA"/>
</dbReference>
<dbReference type="PANTHER" id="PTHR33375">
    <property type="entry name" value="CHROMOSOME-PARTITIONING PROTEIN PARB-RELATED"/>
    <property type="match status" value="1"/>
</dbReference>
<evidence type="ECO:0000259" key="2">
    <source>
        <dbReference type="SMART" id="SM00470"/>
    </source>
</evidence>
<comment type="caution">
    <text evidence="3">The sequence shown here is derived from an EMBL/GenBank/DDBJ whole genome shotgun (WGS) entry which is preliminary data.</text>
</comment>
<dbReference type="PANTHER" id="PTHR33375:SF1">
    <property type="entry name" value="CHROMOSOME-PARTITIONING PROTEIN PARB-RELATED"/>
    <property type="match status" value="1"/>
</dbReference>
<dbReference type="InterPro" id="IPR036086">
    <property type="entry name" value="ParB/Sulfiredoxin_sf"/>
</dbReference>
<dbReference type="GO" id="GO:0005694">
    <property type="term" value="C:chromosome"/>
    <property type="evidence" value="ECO:0007669"/>
    <property type="project" value="TreeGrafter"/>
</dbReference>
<feature type="domain" description="ParB-like N-terminal" evidence="2">
    <location>
        <begin position="62"/>
        <end position="160"/>
    </location>
</feature>
<dbReference type="InterPro" id="IPR050336">
    <property type="entry name" value="Chromosome_partition/occlusion"/>
</dbReference>
<dbReference type="InterPro" id="IPR003115">
    <property type="entry name" value="ParB_N"/>
</dbReference>
<dbReference type="CDD" id="cd16405">
    <property type="entry name" value="RepB_like_N"/>
    <property type="match status" value="1"/>
</dbReference>
<accession>A0A3S3UZM8</accession>
<evidence type="ECO:0000313" key="3">
    <source>
        <dbReference type="EMBL" id="RWY39182.1"/>
    </source>
</evidence>
<sequence length="329" mass="36050">MARRRLPPPFAAVDLPVEDQSAGRDVVRPPVARVAAESAAEAALRSLSLEMQALRDQGRMVVSLPLSRIEENHLLRDRLGSDPEEFSALKTSIRGHGQRTPIEVCEISPGRYGLISGWRRLHALRDLDREEPGRFGEVLALVRSPESAAEAYIAMVEENEIRVGLSYWERASVALRATRAGVFPDSRAALRQLFSGASRARRSKIGSFVTLVEALEGAVQFPAALPERLGLALAQGLAQQPSLARDWRKALTALPAPLTAEEEQKRLQDLLTPPRGAAQTARPGPARQELRPGLWMEERGGRLVLGGKALSPDLIAKLADLLRRETDKT</sequence>
<protein>
    <recommendedName>
        <fullName evidence="2">ParB-like N-terminal domain-containing protein</fullName>
    </recommendedName>
</protein>
<dbReference type="RefSeq" id="WP_128490210.1">
    <property type="nucleotide sequence ID" value="NZ_JBHLXB010000014.1"/>
</dbReference>
<name>A0A3S3UZM8_9RHOB</name>
<dbReference type="SMART" id="SM00470">
    <property type="entry name" value="ParB"/>
    <property type="match status" value="1"/>
</dbReference>
<dbReference type="InterPro" id="IPR037972">
    <property type="entry name" value="RepB_N"/>
</dbReference>